<accession>A0A9W9ATA8</accession>
<feature type="compositionally biased region" description="Basic and acidic residues" evidence="1">
    <location>
        <begin position="167"/>
        <end position="177"/>
    </location>
</feature>
<dbReference type="AlphaFoldDB" id="A0A9W9ATA8"/>
<feature type="region of interest" description="Disordered" evidence="1">
    <location>
        <begin position="1"/>
        <end position="37"/>
    </location>
</feature>
<dbReference type="EMBL" id="JANVFS010000008">
    <property type="protein sequence ID" value="KAJ4488821.1"/>
    <property type="molecule type" value="Genomic_DNA"/>
</dbReference>
<reference evidence="2" key="1">
    <citation type="submission" date="2022-08" db="EMBL/GenBank/DDBJ databases">
        <authorList>
            <consortium name="DOE Joint Genome Institute"/>
            <person name="Min B."/>
            <person name="Riley R."/>
            <person name="Sierra-Patev S."/>
            <person name="Naranjo-Ortiz M."/>
            <person name="Looney B."/>
            <person name="Konkel Z."/>
            <person name="Slot J.C."/>
            <person name="Sakamoto Y."/>
            <person name="Steenwyk J.L."/>
            <person name="Rokas A."/>
            <person name="Carro J."/>
            <person name="Camarero S."/>
            <person name="Ferreira P."/>
            <person name="Molpeceres G."/>
            <person name="Ruiz-Duenas F.J."/>
            <person name="Serrano A."/>
            <person name="Henrissat B."/>
            <person name="Drula E."/>
            <person name="Hughes K.W."/>
            <person name="Mata J.L."/>
            <person name="Ishikawa N.K."/>
            <person name="Vargas-Isla R."/>
            <person name="Ushijima S."/>
            <person name="Smith C.A."/>
            <person name="Ahrendt S."/>
            <person name="Andreopoulos W."/>
            <person name="He G."/>
            <person name="Labutti K."/>
            <person name="Lipzen A."/>
            <person name="Ng V."/>
            <person name="Sandor L."/>
            <person name="Barry K."/>
            <person name="Martinez A.T."/>
            <person name="Xiao Y."/>
            <person name="Gibbons J.G."/>
            <person name="Terashima K."/>
            <person name="Hibbett D.S."/>
            <person name="Grigoriev I.V."/>
        </authorList>
    </citation>
    <scope>NUCLEOTIDE SEQUENCE</scope>
    <source>
        <strain evidence="2">Sp2 HRB7682 ss15</strain>
    </source>
</reference>
<organism evidence="2 3">
    <name type="scientific">Lentinula lateritia</name>
    <dbReference type="NCBI Taxonomy" id="40482"/>
    <lineage>
        <taxon>Eukaryota</taxon>
        <taxon>Fungi</taxon>
        <taxon>Dikarya</taxon>
        <taxon>Basidiomycota</taxon>
        <taxon>Agaricomycotina</taxon>
        <taxon>Agaricomycetes</taxon>
        <taxon>Agaricomycetidae</taxon>
        <taxon>Agaricales</taxon>
        <taxon>Marasmiineae</taxon>
        <taxon>Omphalotaceae</taxon>
        <taxon>Lentinula</taxon>
    </lineage>
</organism>
<feature type="region of interest" description="Disordered" evidence="1">
    <location>
        <begin position="105"/>
        <end position="197"/>
    </location>
</feature>
<evidence type="ECO:0000313" key="3">
    <source>
        <dbReference type="Proteomes" id="UP001150238"/>
    </source>
</evidence>
<feature type="region of interest" description="Disordered" evidence="1">
    <location>
        <begin position="81"/>
        <end position="100"/>
    </location>
</feature>
<evidence type="ECO:0000313" key="2">
    <source>
        <dbReference type="EMBL" id="KAJ4488821.1"/>
    </source>
</evidence>
<reference evidence="2" key="2">
    <citation type="journal article" date="2023" name="Proc. Natl. Acad. Sci. U.S.A.">
        <title>A global phylogenomic analysis of the shiitake genus Lentinula.</title>
        <authorList>
            <person name="Sierra-Patev S."/>
            <person name="Min B."/>
            <person name="Naranjo-Ortiz M."/>
            <person name="Looney B."/>
            <person name="Konkel Z."/>
            <person name="Slot J.C."/>
            <person name="Sakamoto Y."/>
            <person name="Steenwyk J.L."/>
            <person name="Rokas A."/>
            <person name="Carro J."/>
            <person name="Camarero S."/>
            <person name="Ferreira P."/>
            <person name="Molpeceres G."/>
            <person name="Ruiz-Duenas F.J."/>
            <person name="Serrano A."/>
            <person name="Henrissat B."/>
            <person name="Drula E."/>
            <person name="Hughes K.W."/>
            <person name="Mata J.L."/>
            <person name="Ishikawa N.K."/>
            <person name="Vargas-Isla R."/>
            <person name="Ushijima S."/>
            <person name="Smith C.A."/>
            <person name="Donoghue J."/>
            <person name="Ahrendt S."/>
            <person name="Andreopoulos W."/>
            <person name="He G."/>
            <person name="LaButti K."/>
            <person name="Lipzen A."/>
            <person name="Ng V."/>
            <person name="Riley R."/>
            <person name="Sandor L."/>
            <person name="Barry K."/>
            <person name="Martinez A.T."/>
            <person name="Xiao Y."/>
            <person name="Gibbons J.G."/>
            <person name="Terashima K."/>
            <person name="Grigoriev I.V."/>
            <person name="Hibbett D."/>
        </authorList>
    </citation>
    <scope>NUCLEOTIDE SEQUENCE</scope>
    <source>
        <strain evidence="2">Sp2 HRB7682 ss15</strain>
    </source>
</reference>
<name>A0A9W9ATA8_9AGAR</name>
<proteinExistence type="predicted"/>
<feature type="compositionally biased region" description="Polar residues" evidence="1">
    <location>
        <begin position="17"/>
        <end position="37"/>
    </location>
</feature>
<dbReference type="Proteomes" id="UP001150238">
    <property type="component" value="Unassembled WGS sequence"/>
</dbReference>
<gene>
    <name evidence="2" type="ORF">C8J55DRAFT_487031</name>
</gene>
<sequence length="455" mass="49979">MSSPNSDEPTLPPPTTPVQNGQHYPQQNSGNQQYTNYYISPQGHPEMQGGLGTGNLNQFNYMPVHGHAMYPYSNMTPYSNAGPPTMGGQDQHEIGHAPPCPRPCMNPADFTLPDSFGAPFQPNTVSGCQPPPNPQPLSPDTFPSPSELAASAGNGQQGATKQKKKKGPDGKEAKDNGVAKPTNKKGDKRKNGVERKDQLMNKLLPTGGKAWDALSATYNKWAKNQNFPECKRALLQNHWYKILNQAKDKPTGTASAGCFSPFLTQTQRLGAAAVAQKQEQAAFRSSQASKGLSQEFQKALDDLAGKAHPGIEHPQAMDVDDSSFDMSMAANEDDDEDVGEGWTGDLAEMTIDVRDVLHFCRWEGRRKYKNVDNFNNAWAFLIDKMTEAYIKWKYNLDSPDNFKKEYSFKINAVNIYTLEKEVCIHRSEKTKAAVALVSAGYLGTSPEFPSLAISL</sequence>
<comment type="caution">
    <text evidence="2">The sequence shown here is derived from an EMBL/GenBank/DDBJ whole genome shotgun (WGS) entry which is preliminary data.</text>
</comment>
<protein>
    <submittedName>
        <fullName evidence="2">Uncharacterized protein</fullName>
    </submittedName>
</protein>
<evidence type="ECO:0000256" key="1">
    <source>
        <dbReference type="SAM" id="MobiDB-lite"/>
    </source>
</evidence>